<dbReference type="EMBL" id="GETE01000063">
    <property type="protein sequence ID" value="JAT79274.1"/>
    <property type="molecule type" value="Transcribed_RNA"/>
</dbReference>
<organism evidence="2">
    <name type="scientific">Ornithodoros brasiliensis</name>
    <name type="common">Mouro tick</name>
    <dbReference type="NCBI Taxonomy" id="888526"/>
    <lineage>
        <taxon>Eukaryota</taxon>
        <taxon>Metazoa</taxon>
        <taxon>Ecdysozoa</taxon>
        <taxon>Arthropoda</taxon>
        <taxon>Chelicerata</taxon>
        <taxon>Arachnida</taxon>
        <taxon>Acari</taxon>
        <taxon>Parasitiformes</taxon>
        <taxon>Ixodida</taxon>
        <taxon>Ixodoidea</taxon>
        <taxon>Argasidae</taxon>
        <taxon>Ornithodorinae</taxon>
        <taxon>Ornithodoros</taxon>
    </lineage>
</organism>
<dbReference type="AlphaFoldDB" id="A0A1D2AJ94"/>
<proteinExistence type="predicted"/>
<reference evidence="2" key="1">
    <citation type="submission" date="2016-07" db="EMBL/GenBank/DDBJ databases">
        <title>Salivary Glands transcriptome analysis on engorged females of Ornithodoros brasiliensis (Acari:Argasidae).</title>
        <authorList>
            <person name="Simons S.M."/>
            <person name="Carvalho E."/>
            <person name="Junqueira-de-Azevedo I."/>
            <person name="Ho P.L."/>
            <person name="Giovanni D."/>
            <person name="Mendonca R."/>
            <person name="Onofrio V."/>
            <person name="Landulfo G."/>
            <person name="Ramirez D."/>
            <person name="Barros-Battesti D."/>
        </authorList>
    </citation>
    <scope>NUCLEOTIDE SEQUENCE</scope>
    <source>
        <strain evidence="2">Female</strain>
        <tissue evidence="2">Salivary gland</tissue>
    </source>
</reference>
<keyword evidence="1" id="KW-0812">Transmembrane</keyword>
<evidence type="ECO:0000256" key="1">
    <source>
        <dbReference type="SAM" id="Phobius"/>
    </source>
</evidence>
<keyword evidence="1" id="KW-0472">Membrane</keyword>
<protein>
    <submittedName>
        <fullName evidence="2">Uncharacterized protein</fullName>
    </submittedName>
</protein>
<sequence length="86" mass="9756">MTRVMLLMHSFRKCCCISCSFTNTRTSNVLQSGLMFAYFATCDTSSPSYSRIFMFIGSYLIYSVIFNTLHPYCVLTGRCFCGHGKS</sequence>
<evidence type="ECO:0000313" key="2">
    <source>
        <dbReference type="EMBL" id="JAT79274.1"/>
    </source>
</evidence>
<feature type="transmembrane region" description="Helical" evidence="1">
    <location>
        <begin position="50"/>
        <end position="69"/>
    </location>
</feature>
<name>A0A1D2AJ94_ORNBR</name>
<keyword evidence="1" id="KW-1133">Transmembrane helix</keyword>
<accession>A0A1D2AJ94</accession>